<proteinExistence type="predicted"/>
<protein>
    <submittedName>
        <fullName evidence="8">Adhesion G-protein coupled receptor D1 like protein</fullName>
    </submittedName>
</protein>
<dbReference type="Pfam" id="PF00002">
    <property type="entry name" value="7tm_2"/>
    <property type="match status" value="1"/>
</dbReference>
<dbReference type="GO" id="GO:0005886">
    <property type="term" value="C:plasma membrane"/>
    <property type="evidence" value="ECO:0007669"/>
    <property type="project" value="TreeGrafter"/>
</dbReference>
<evidence type="ECO:0000313" key="9">
    <source>
        <dbReference type="Proteomes" id="UP000807504"/>
    </source>
</evidence>
<dbReference type="Proteomes" id="UP000807504">
    <property type="component" value="Unassembled WGS sequence"/>
</dbReference>
<keyword evidence="9" id="KW-1185">Reference proteome</keyword>
<evidence type="ECO:0000256" key="4">
    <source>
        <dbReference type="ARBA" id="ARBA00023136"/>
    </source>
</evidence>
<dbReference type="GO" id="GO:0004930">
    <property type="term" value="F:G protein-coupled receptor activity"/>
    <property type="evidence" value="ECO:0007669"/>
    <property type="project" value="InterPro"/>
</dbReference>
<evidence type="ECO:0000256" key="2">
    <source>
        <dbReference type="ARBA" id="ARBA00022692"/>
    </source>
</evidence>
<comment type="subcellular location">
    <subcellularLocation>
        <location evidence="1">Membrane</location>
        <topology evidence="1">Multi-pass membrane protein</topology>
    </subcellularLocation>
</comment>
<comment type="caution">
    <text evidence="8">The sequence shown here is derived from an EMBL/GenBank/DDBJ whole genome shotgun (WGS) entry which is preliminary data.</text>
</comment>
<gene>
    <name evidence="8" type="ORF">HNY73_004055</name>
</gene>
<keyword evidence="6" id="KW-0732">Signal</keyword>
<dbReference type="Gene3D" id="1.20.1070.10">
    <property type="entry name" value="Rhodopsin 7-helix transmembrane proteins"/>
    <property type="match status" value="1"/>
</dbReference>
<sequence>MNMEIALMVAHLFLLFPYEISSDNPDLCQLISISLHFFFTVCFMFLFLETLHVYSMVAFVVPRNGLLNRFQNMLVGWGVSILILIVTVCFFLEDYAASYHCWAQMDKPIVYLLVGPVICICVLDFIMLEAAGNANYKPLKIIDHRQLLSCKIHQRSNLILMPLILSSYIVGMLSDHNQDLALYSVFSILNTIIGVLIFFFHTLGNDEVRQKVREFLKCCFKQEKER</sequence>
<evidence type="ECO:0000259" key="7">
    <source>
        <dbReference type="PROSITE" id="PS50261"/>
    </source>
</evidence>
<feature type="chain" id="PRO_5035844856" evidence="6">
    <location>
        <begin position="23"/>
        <end position="226"/>
    </location>
</feature>
<feature type="domain" description="G-protein coupled receptors family 2 profile 2" evidence="7">
    <location>
        <begin position="1"/>
        <end position="205"/>
    </location>
</feature>
<keyword evidence="3 5" id="KW-1133">Transmembrane helix</keyword>
<name>A0A8T0FMP5_ARGBR</name>
<dbReference type="InterPro" id="IPR017981">
    <property type="entry name" value="GPCR_2-like_7TM"/>
</dbReference>
<dbReference type="EMBL" id="JABXBU010000003">
    <property type="protein sequence ID" value="KAF8792464.1"/>
    <property type="molecule type" value="Genomic_DNA"/>
</dbReference>
<keyword evidence="4 5" id="KW-0472">Membrane</keyword>
<feature type="transmembrane region" description="Helical" evidence="5">
    <location>
        <begin position="180"/>
        <end position="203"/>
    </location>
</feature>
<evidence type="ECO:0000256" key="5">
    <source>
        <dbReference type="SAM" id="Phobius"/>
    </source>
</evidence>
<feature type="transmembrane region" description="Helical" evidence="5">
    <location>
        <begin position="37"/>
        <end position="61"/>
    </location>
</feature>
<evidence type="ECO:0000256" key="6">
    <source>
        <dbReference type="SAM" id="SignalP"/>
    </source>
</evidence>
<reference evidence="8" key="1">
    <citation type="journal article" date="2020" name="bioRxiv">
        <title>Chromosome-level reference genome of the European wasp spider Argiope bruennichi: a resource for studies on range expansion and evolutionary adaptation.</title>
        <authorList>
            <person name="Sheffer M.M."/>
            <person name="Hoppe A."/>
            <person name="Krehenwinkel H."/>
            <person name="Uhl G."/>
            <person name="Kuss A.W."/>
            <person name="Jensen L."/>
            <person name="Jensen C."/>
            <person name="Gillespie R.G."/>
            <person name="Hoff K.J."/>
            <person name="Prost S."/>
        </authorList>
    </citation>
    <scope>NUCLEOTIDE SEQUENCE</scope>
</reference>
<evidence type="ECO:0000313" key="8">
    <source>
        <dbReference type="EMBL" id="KAF8792464.1"/>
    </source>
</evidence>
<dbReference type="PANTHER" id="PTHR12011">
    <property type="entry name" value="ADHESION G-PROTEIN COUPLED RECEPTOR"/>
    <property type="match status" value="1"/>
</dbReference>
<dbReference type="InterPro" id="IPR000832">
    <property type="entry name" value="GPCR_2_secretin-like"/>
</dbReference>
<dbReference type="GO" id="GO:0007166">
    <property type="term" value="P:cell surface receptor signaling pathway"/>
    <property type="evidence" value="ECO:0007669"/>
    <property type="project" value="InterPro"/>
</dbReference>
<feature type="signal peptide" evidence="6">
    <location>
        <begin position="1"/>
        <end position="22"/>
    </location>
</feature>
<feature type="transmembrane region" description="Helical" evidence="5">
    <location>
        <begin position="73"/>
        <end position="97"/>
    </location>
</feature>
<organism evidence="8 9">
    <name type="scientific">Argiope bruennichi</name>
    <name type="common">Wasp spider</name>
    <name type="synonym">Aranea bruennichi</name>
    <dbReference type="NCBI Taxonomy" id="94029"/>
    <lineage>
        <taxon>Eukaryota</taxon>
        <taxon>Metazoa</taxon>
        <taxon>Ecdysozoa</taxon>
        <taxon>Arthropoda</taxon>
        <taxon>Chelicerata</taxon>
        <taxon>Arachnida</taxon>
        <taxon>Araneae</taxon>
        <taxon>Araneomorphae</taxon>
        <taxon>Entelegynae</taxon>
        <taxon>Araneoidea</taxon>
        <taxon>Araneidae</taxon>
        <taxon>Argiope</taxon>
    </lineage>
</organism>
<keyword evidence="2 5" id="KW-0812">Transmembrane</keyword>
<dbReference type="PANTHER" id="PTHR12011:SF347">
    <property type="entry name" value="FI21270P1-RELATED"/>
    <property type="match status" value="1"/>
</dbReference>
<reference evidence="8" key="2">
    <citation type="submission" date="2020-06" db="EMBL/GenBank/DDBJ databases">
        <authorList>
            <person name="Sheffer M."/>
        </authorList>
    </citation>
    <scope>NUCLEOTIDE SEQUENCE</scope>
</reference>
<feature type="transmembrane region" description="Helical" evidence="5">
    <location>
        <begin position="109"/>
        <end position="136"/>
    </location>
</feature>
<accession>A0A8T0FMP5</accession>
<dbReference type="PROSITE" id="PS50261">
    <property type="entry name" value="G_PROTEIN_RECEP_F2_4"/>
    <property type="match status" value="1"/>
</dbReference>
<evidence type="ECO:0000256" key="1">
    <source>
        <dbReference type="ARBA" id="ARBA00004141"/>
    </source>
</evidence>
<keyword evidence="8" id="KW-0675">Receptor</keyword>
<dbReference type="AlphaFoldDB" id="A0A8T0FMP5"/>
<evidence type="ECO:0000256" key="3">
    <source>
        <dbReference type="ARBA" id="ARBA00022989"/>
    </source>
</evidence>